<dbReference type="SMART" id="SM00834">
    <property type="entry name" value="CxxC_CXXC_SSSS"/>
    <property type="match status" value="1"/>
</dbReference>
<dbReference type="OrthoDB" id="9813321at2"/>
<evidence type="ECO:0000313" key="2">
    <source>
        <dbReference type="EMBL" id="KYH32402.1"/>
    </source>
</evidence>
<organism evidence="2 3">
    <name type="scientific">Moorella mulderi DSM 14980</name>
    <dbReference type="NCBI Taxonomy" id="1122241"/>
    <lineage>
        <taxon>Bacteria</taxon>
        <taxon>Bacillati</taxon>
        <taxon>Bacillota</taxon>
        <taxon>Clostridia</taxon>
        <taxon>Neomoorellales</taxon>
        <taxon>Neomoorellaceae</taxon>
        <taxon>Neomoorella</taxon>
    </lineage>
</organism>
<dbReference type="Gene3D" id="2.20.28.30">
    <property type="entry name" value="RNA polymerase ii, chain L"/>
    <property type="match status" value="1"/>
</dbReference>
<dbReference type="InterPro" id="IPR013429">
    <property type="entry name" value="Regulatory_FmdB_Zinc_ribbon"/>
</dbReference>
<dbReference type="NCBIfam" id="TIGR02605">
    <property type="entry name" value="CxxC_CxxC_SSSS"/>
    <property type="match status" value="1"/>
</dbReference>
<dbReference type="AlphaFoldDB" id="A0A151AXX7"/>
<feature type="domain" description="Putative regulatory protein FmdB zinc ribbon" evidence="1">
    <location>
        <begin position="1"/>
        <end position="43"/>
    </location>
</feature>
<keyword evidence="3" id="KW-1185">Reference proteome</keyword>
<sequence>MPIYEFRCLECGKLFEKRFASMHEKVELQCPGCQSRSLERVISRVNFLTRSGKGEQKPKLTTKSCSPGSNCMTLDIPGPEE</sequence>
<dbReference type="Pfam" id="PF09723">
    <property type="entry name" value="Zn_ribbon_8"/>
    <property type="match status" value="1"/>
</dbReference>
<name>A0A151AXX7_9FIRM</name>
<proteinExistence type="predicted"/>
<accession>A0A151AXX7</accession>
<comment type="caution">
    <text evidence="2">The sequence shown here is derived from an EMBL/GenBank/DDBJ whole genome shotgun (WGS) entry which is preliminary data.</text>
</comment>
<evidence type="ECO:0000313" key="3">
    <source>
        <dbReference type="Proteomes" id="UP000075670"/>
    </source>
</evidence>
<evidence type="ECO:0000259" key="1">
    <source>
        <dbReference type="SMART" id="SM00834"/>
    </source>
</evidence>
<dbReference type="RefSeq" id="WP_054936489.1">
    <property type="nucleotide sequence ID" value="NZ_LTBC01000004.1"/>
</dbReference>
<dbReference type="PATRIC" id="fig|1122241.3.peg.1712"/>
<gene>
    <name evidence="2" type="ORF">MOMUL_16240</name>
</gene>
<dbReference type="Proteomes" id="UP000075670">
    <property type="component" value="Unassembled WGS sequence"/>
</dbReference>
<protein>
    <submittedName>
        <fullName evidence="2">Zinc ribbon domain protein</fullName>
    </submittedName>
</protein>
<reference evidence="2 3" key="1">
    <citation type="submission" date="2016-02" db="EMBL/GenBank/DDBJ databases">
        <title>Genome sequence of Moorella mulderi DSM 14980.</title>
        <authorList>
            <person name="Poehlein A."/>
            <person name="Daniel R."/>
        </authorList>
    </citation>
    <scope>NUCLEOTIDE SEQUENCE [LARGE SCALE GENOMIC DNA]</scope>
    <source>
        <strain evidence="2 3">DSM 14980</strain>
    </source>
</reference>
<dbReference type="EMBL" id="LTBC01000004">
    <property type="protein sequence ID" value="KYH32402.1"/>
    <property type="molecule type" value="Genomic_DNA"/>
</dbReference>